<dbReference type="Proteomes" id="UP000231553">
    <property type="component" value="Unassembled WGS sequence"/>
</dbReference>
<evidence type="ECO:0000313" key="2">
    <source>
        <dbReference type="Proteomes" id="UP000231553"/>
    </source>
</evidence>
<comment type="caution">
    <text evidence="1">The sequence shown here is derived from an EMBL/GenBank/DDBJ whole genome shotgun (WGS) entry which is preliminary data.</text>
</comment>
<protein>
    <submittedName>
        <fullName evidence="1">DUF736 domain-containing protein</fullName>
    </submittedName>
</protein>
<accession>A0A2M8J459</accession>
<dbReference type="Pfam" id="PF05284">
    <property type="entry name" value="DUF736"/>
    <property type="match status" value="1"/>
</dbReference>
<gene>
    <name evidence="1" type="ORF">CVM52_06135</name>
</gene>
<keyword evidence="2" id="KW-1185">Reference proteome</keyword>
<evidence type="ECO:0000313" key="1">
    <source>
        <dbReference type="EMBL" id="PJE37571.1"/>
    </source>
</evidence>
<dbReference type="InterPro" id="IPR007948">
    <property type="entry name" value="DUF736"/>
</dbReference>
<dbReference type="RefSeq" id="WP_100161626.1">
    <property type="nucleotide sequence ID" value="NZ_PGTB01000012.1"/>
</dbReference>
<organism evidence="1 2">
    <name type="scientific">Pseudooceanicola lipolyticus</name>
    <dbReference type="NCBI Taxonomy" id="2029104"/>
    <lineage>
        <taxon>Bacteria</taxon>
        <taxon>Pseudomonadati</taxon>
        <taxon>Pseudomonadota</taxon>
        <taxon>Alphaproteobacteria</taxon>
        <taxon>Rhodobacterales</taxon>
        <taxon>Paracoccaceae</taxon>
        <taxon>Pseudooceanicola</taxon>
    </lineage>
</organism>
<dbReference type="OrthoDB" id="9811595at2"/>
<sequence>MPQIGEFTRNSIGFSGRIRTLTLDLEVAITPAEETETENAPDYRLHHGTEEHAREIGAAWSRTGEKAGEYLSVLIDDPMLAHPIRANLFQNGAQSKSWSLQWNRPPKRDGKD</sequence>
<reference evidence="1 2" key="1">
    <citation type="journal article" date="2018" name="Int. J. Syst. Evol. Microbiol.">
        <title>Pseudooceanicola lipolyticus sp. nov., a marine alphaproteobacterium, reclassification of Oceanicola flagellatus as Pseudooceanicola flagellatus comb. nov. and emended description of the genus Pseudooceanicola.</title>
        <authorList>
            <person name="Huang M.-M."/>
            <person name="Guo L.-L."/>
            <person name="Wu Y.-H."/>
            <person name="Lai Q.-L."/>
            <person name="Shao Z.-Z."/>
            <person name="Wang C.-S."/>
            <person name="Wu M."/>
            <person name="Xu X.-W."/>
        </authorList>
    </citation>
    <scope>NUCLEOTIDE SEQUENCE [LARGE SCALE GENOMIC DNA]</scope>
    <source>
        <strain evidence="1 2">157</strain>
    </source>
</reference>
<dbReference type="AlphaFoldDB" id="A0A2M8J459"/>
<dbReference type="EMBL" id="PGTB01000012">
    <property type="protein sequence ID" value="PJE37571.1"/>
    <property type="molecule type" value="Genomic_DNA"/>
</dbReference>
<name>A0A2M8J459_9RHOB</name>
<proteinExistence type="predicted"/>